<dbReference type="AlphaFoldDB" id="W7DZI2"/>
<proteinExistence type="inferred from homology"/>
<comment type="similarity">
    <text evidence="1">Belongs to the short-chain dehydrogenases/reductases (SDR) family.</text>
</comment>
<keyword evidence="3" id="KW-1185">Reference proteome</keyword>
<gene>
    <name evidence="2" type="ORF">COCVIDRAFT_42566</name>
</gene>
<dbReference type="Pfam" id="PF00106">
    <property type="entry name" value="adh_short"/>
    <property type="match status" value="1"/>
</dbReference>
<accession>W7DZI2</accession>
<sequence length="209" mass="22457">MSGRVIAITGAASGIGLATARLSSSRGIIVSLADYQEKALTKIVEKINGDGACAIGTVVDVRDKNHVSNWIRKTVERYGRLDGAANIAGISGRRMAPIQDLTDEEWDRVININQRGIFNCLRAQVPYLNNGASVVNSTRIRCNVICPGRMGTQITKAPIDSAQETNLSHIPMATLGHPDKVAHLNEWLISPRSSYVTGSVSSIDGGWTC</sequence>
<dbReference type="GeneID" id="26257346"/>
<evidence type="ECO:0000313" key="3">
    <source>
        <dbReference type="Proteomes" id="UP000054337"/>
    </source>
</evidence>
<dbReference type="RefSeq" id="XP_014551085.1">
    <property type="nucleotide sequence ID" value="XM_014695599.1"/>
</dbReference>
<dbReference type="InterPro" id="IPR036291">
    <property type="entry name" value="NAD(P)-bd_dom_sf"/>
</dbReference>
<dbReference type="GO" id="GO:0048038">
    <property type="term" value="F:quinone binding"/>
    <property type="evidence" value="ECO:0007669"/>
    <property type="project" value="TreeGrafter"/>
</dbReference>
<dbReference type="Gene3D" id="3.40.50.720">
    <property type="entry name" value="NAD(P)-binding Rossmann-like Domain"/>
    <property type="match status" value="2"/>
</dbReference>
<organism evidence="2 3">
    <name type="scientific">Bipolaris victoriae (strain FI3)</name>
    <name type="common">Victoria blight of oats agent</name>
    <name type="synonym">Cochliobolus victoriae</name>
    <dbReference type="NCBI Taxonomy" id="930091"/>
    <lineage>
        <taxon>Eukaryota</taxon>
        <taxon>Fungi</taxon>
        <taxon>Dikarya</taxon>
        <taxon>Ascomycota</taxon>
        <taxon>Pezizomycotina</taxon>
        <taxon>Dothideomycetes</taxon>
        <taxon>Pleosporomycetidae</taxon>
        <taxon>Pleosporales</taxon>
        <taxon>Pleosporineae</taxon>
        <taxon>Pleosporaceae</taxon>
        <taxon>Bipolaris</taxon>
    </lineage>
</organism>
<dbReference type="HOGENOM" id="CLU_010194_1_0_1"/>
<dbReference type="Pfam" id="PF13561">
    <property type="entry name" value="adh_short_C2"/>
    <property type="match status" value="1"/>
</dbReference>
<dbReference type="PRINTS" id="PR00081">
    <property type="entry name" value="GDHRDH"/>
</dbReference>
<dbReference type="GO" id="GO:0006633">
    <property type="term" value="P:fatty acid biosynthetic process"/>
    <property type="evidence" value="ECO:0007669"/>
    <property type="project" value="TreeGrafter"/>
</dbReference>
<dbReference type="SUPFAM" id="SSF51735">
    <property type="entry name" value="NAD(P)-binding Rossmann-fold domains"/>
    <property type="match status" value="1"/>
</dbReference>
<dbReference type="PANTHER" id="PTHR42760">
    <property type="entry name" value="SHORT-CHAIN DEHYDROGENASES/REDUCTASES FAMILY MEMBER"/>
    <property type="match status" value="1"/>
</dbReference>
<dbReference type="PANTHER" id="PTHR42760:SF45">
    <property type="entry name" value="SHORT CHAIN DEHYDROGENASE_REDUCTASE FAMILY PROTEIN, PUTATIVE (AFU_ORTHOLOGUE AFUA_3G09150)-RELATED"/>
    <property type="match status" value="1"/>
</dbReference>
<evidence type="ECO:0000256" key="1">
    <source>
        <dbReference type="ARBA" id="ARBA00006484"/>
    </source>
</evidence>
<reference evidence="2 3" key="1">
    <citation type="journal article" date="2013" name="PLoS Genet.">
        <title>Comparative genome structure, secondary metabolite, and effector coding capacity across Cochliobolus pathogens.</title>
        <authorList>
            <person name="Condon B.J."/>
            <person name="Leng Y."/>
            <person name="Wu D."/>
            <person name="Bushley K.E."/>
            <person name="Ohm R.A."/>
            <person name="Otillar R."/>
            <person name="Martin J."/>
            <person name="Schackwitz W."/>
            <person name="Grimwood J."/>
            <person name="MohdZainudin N."/>
            <person name="Xue C."/>
            <person name="Wang R."/>
            <person name="Manning V.A."/>
            <person name="Dhillon B."/>
            <person name="Tu Z.J."/>
            <person name="Steffenson B.J."/>
            <person name="Salamov A."/>
            <person name="Sun H."/>
            <person name="Lowry S."/>
            <person name="LaButti K."/>
            <person name="Han J."/>
            <person name="Copeland A."/>
            <person name="Lindquist E."/>
            <person name="Barry K."/>
            <person name="Schmutz J."/>
            <person name="Baker S.E."/>
            <person name="Ciuffetti L.M."/>
            <person name="Grigoriev I.V."/>
            <person name="Zhong S."/>
            <person name="Turgeon B.G."/>
        </authorList>
    </citation>
    <scope>NUCLEOTIDE SEQUENCE [LARGE SCALE GENOMIC DNA]</scope>
    <source>
        <strain evidence="2 3">FI3</strain>
    </source>
</reference>
<protein>
    <submittedName>
        <fullName evidence="2">Uncharacterized protein</fullName>
    </submittedName>
</protein>
<dbReference type="GO" id="GO:0016616">
    <property type="term" value="F:oxidoreductase activity, acting on the CH-OH group of donors, NAD or NADP as acceptor"/>
    <property type="evidence" value="ECO:0007669"/>
    <property type="project" value="TreeGrafter"/>
</dbReference>
<dbReference type="InterPro" id="IPR002347">
    <property type="entry name" value="SDR_fam"/>
</dbReference>
<evidence type="ECO:0000313" key="2">
    <source>
        <dbReference type="EMBL" id="EUN21511.1"/>
    </source>
</evidence>
<name>W7DZI2_BIPV3</name>
<dbReference type="Proteomes" id="UP000054337">
    <property type="component" value="Unassembled WGS sequence"/>
</dbReference>
<dbReference type="EMBL" id="KI968845">
    <property type="protein sequence ID" value="EUN21511.1"/>
    <property type="molecule type" value="Genomic_DNA"/>
</dbReference>